<organism evidence="5 6">
    <name type="scientific">Phtheirospermum japonicum</name>
    <dbReference type="NCBI Taxonomy" id="374723"/>
    <lineage>
        <taxon>Eukaryota</taxon>
        <taxon>Viridiplantae</taxon>
        <taxon>Streptophyta</taxon>
        <taxon>Embryophyta</taxon>
        <taxon>Tracheophyta</taxon>
        <taxon>Spermatophyta</taxon>
        <taxon>Magnoliopsida</taxon>
        <taxon>eudicotyledons</taxon>
        <taxon>Gunneridae</taxon>
        <taxon>Pentapetalae</taxon>
        <taxon>asterids</taxon>
        <taxon>lamiids</taxon>
        <taxon>Lamiales</taxon>
        <taxon>Orobanchaceae</taxon>
        <taxon>Orobanchaceae incertae sedis</taxon>
        <taxon>Phtheirospermum</taxon>
    </lineage>
</organism>
<dbReference type="InterPro" id="IPR023213">
    <property type="entry name" value="CAT-like_dom_sf"/>
</dbReference>
<keyword evidence="2 5" id="KW-0808">Transferase</keyword>
<evidence type="ECO:0000313" key="6">
    <source>
        <dbReference type="Proteomes" id="UP000653305"/>
    </source>
</evidence>
<evidence type="ECO:0000256" key="3">
    <source>
        <dbReference type="ARBA" id="ARBA00023315"/>
    </source>
</evidence>
<accession>A0A830C3L8</accession>
<dbReference type="InterPro" id="IPR050317">
    <property type="entry name" value="Plant_Fungal_Acyltransferase"/>
</dbReference>
<dbReference type="Proteomes" id="UP000653305">
    <property type="component" value="Unassembled WGS sequence"/>
</dbReference>
<feature type="region of interest" description="Disordered" evidence="4">
    <location>
        <begin position="1"/>
        <end position="25"/>
    </location>
</feature>
<dbReference type="GO" id="GO:0016747">
    <property type="term" value="F:acyltransferase activity, transferring groups other than amino-acyl groups"/>
    <property type="evidence" value="ECO:0007669"/>
    <property type="project" value="TreeGrafter"/>
</dbReference>
<dbReference type="OrthoDB" id="671439at2759"/>
<evidence type="ECO:0000313" key="5">
    <source>
        <dbReference type="EMBL" id="GFP91738.1"/>
    </source>
</evidence>
<gene>
    <name evidence="5" type="ORF">PHJA_001317800</name>
</gene>
<keyword evidence="3" id="KW-0012">Acyltransferase</keyword>
<evidence type="ECO:0000256" key="2">
    <source>
        <dbReference type="ARBA" id="ARBA00022679"/>
    </source>
</evidence>
<dbReference type="AlphaFoldDB" id="A0A830C3L8"/>
<dbReference type="EMBL" id="BMAC01000254">
    <property type="protein sequence ID" value="GFP91738.1"/>
    <property type="molecule type" value="Genomic_DNA"/>
</dbReference>
<dbReference type="PANTHER" id="PTHR31642">
    <property type="entry name" value="TRICHOTHECENE 3-O-ACETYLTRANSFERASE"/>
    <property type="match status" value="1"/>
</dbReference>
<dbReference type="Gene3D" id="3.30.559.10">
    <property type="entry name" value="Chloramphenicol acetyltransferase-like domain"/>
    <property type="match status" value="1"/>
</dbReference>
<name>A0A830C3L8_9LAMI</name>
<proteinExistence type="inferred from homology"/>
<reference evidence="5" key="1">
    <citation type="submission" date="2020-07" db="EMBL/GenBank/DDBJ databases">
        <title>Ethylene signaling mediates host invasion by parasitic plants.</title>
        <authorList>
            <person name="Yoshida S."/>
        </authorList>
    </citation>
    <scope>NUCLEOTIDE SEQUENCE</scope>
    <source>
        <strain evidence="5">Okayama</strain>
    </source>
</reference>
<evidence type="ECO:0000256" key="4">
    <source>
        <dbReference type="SAM" id="MobiDB-lite"/>
    </source>
</evidence>
<evidence type="ECO:0000256" key="1">
    <source>
        <dbReference type="ARBA" id="ARBA00009861"/>
    </source>
</evidence>
<protein>
    <submittedName>
        <fullName evidence="5">Shikimate o-hydroxycinnamoyltransferase</fullName>
    </submittedName>
</protein>
<keyword evidence="6" id="KW-1185">Reference proteome</keyword>
<dbReference type="PANTHER" id="PTHR31642:SF11">
    <property type="entry name" value="SHIKIMATE O-HYDROXYCINNAMOYLTRANSFERASE"/>
    <property type="match status" value="1"/>
</dbReference>
<dbReference type="Pfam" id="PF02458">
    <property type="entry name" value="Transferase"/>
    <property type="match status" value="1"/>
</dbReference>
<sequence length="251" mass="27874">MDRTVLRARSPPSPMFIHTEYHPPPPMKITQQNNPNMKFSMLTQTHDQINALKAKCNNNSGKGGNKLTYSTYEVLAGHVWRCVSIARGLPDDQETNLHIAVDGRSRMKLPSLPKGYFGNVVFLAAPVSTCGELRSNPLSFAAGKIHDTLTRMNDEYLRSALDYLETCDASAIMLGPHTYKCPNHGIINWVMLPFYEADFGWGKPIFVGPGSPTSEGKCYVLQSPKNDGGLVYAISLPKEQMELLEELLCDI</sequence>
<dbReference type="FunFam" id="3.30.559.10:FF:000008">
    <property type="entry name" value="Tryptamine hydroxycinnamoyl transferase"/>
    <property type="match status" value="1"/>
</dbReference>
<comment type="similarity">
    <text evidence="1">Belongs to the plant acyltransferase family.</text>
</comment>
<comment type="caution">
    <text evidence="5">The sequence shown here is derived from an EMBL/GenBank/DDBJ whole genome shotgun (WGS) entry which is preliminary data.</text>
</comment>